<gene>
    <name evidence="3" type="ORF">PV09_08493</name>
</gene>
<dbReference type="InParanoid" id="A0A0D1ZZF8"/>
<evidence type="ECO:0000313" key="3">
    <source>
        <dbReference type="EMBL" id="KIV99822.1"/>
    </source>
</evidence>
<dbReference type="GeneID" id="27316466"/>
<dbReference type="PANTHER" id="PTHR24148:SF64">
    <property type="entry name" value="HETEROKARYON INCOMPATIBILITY DOMAIN-CONTAINING PROTEIN"/>
    <property type="match status" value="1"/>
</dbReference>
<dbReference type="HOGENOM" id="CLU_446329_0_0_1"/>
<proteinExistence type="predicted"/>
<accession>A0A0D1ZZF8</accession>
<sequence>MLNAVSSGHVSEMFRYAPLSLDHFRLLQILPGKGGYDDEVECVIDEYPLAQRTTPEYVALSYTWGDREGGSIGLNGRRFEVGFNLQDSLKALRFHNVGRYVWIDAICINQDDFEERKTQVARMNEVYTLAVCVAVCLTPESGEEETGIVDESYRTFAEYRRHWKRGQLTDFSGTAGQDSARMYNSVSWLAGKSYFSRLWIVQENVLAKKRVLICRKHKTPWLHVRFMVGEAVARPPQGVDQTAFATKVLRSGLEQISRIEANKQSPGDLCATGVAGIKADSTPAEVLWWTMNLYRGQRCKDARDRVYGMLGLPQLQHHAIRSALAADYEMSNTDLFAYLVVWLEKNGPIKRFGSRENSPLVRWCFLQNILEVDVGAVLATLRTNESNASSRPAVAKAWHEIKGRSYSVRAYYQGTVKRTSPVDDVEEILRTLAQEGGDEEAKRKQSRILQHMNQFHPTADRTANSSPQSTWAQIECNSGAMGYANPATRPGDVIVHLFCDYTPNNTAISTSVMLREEADSSFIFIGPAASAEALASTNLSSSHEATTTVQKMPSRRAPPSEKHKTEQKRLQGLHVALDSTTLAAMTSPDACRSVEATWRPKAGFSARSPNAA</sequence>
<dbReference type="RefSeq" id="XP_016209692.1">
    <property type="nucleotide sequence ID" value="XM_016362407.1"/>
</dbReference>
<organism evidence="3 4">
    <name type="scientific">Verruconis gallopava</name>
    <dbReference type="NCBI Taxonomy" id="253628"/>
    <lineage>
        <taxon>Eukaryota</taxon>
        <taxon>Fungi</taxon>
        <taxon>Dikarya</taxon>
        <taxon>Ascomycota</taxon>
        <taxon>Pezizomycotina</taxon>
        <taxon>Dothideomycetes</taxon>
        <taxon>Pleosporomycetidae</taxon>
        <taxon>Venturiales</taxon>
        <taxon>Sympoventuriaceae</taxon>
        <taxon>Verruconis</taxon>
    </lineage>
</organism>
<feature type="compositionally biased region" description="Polar residues" evidence="1">
    <location>
        <begin position="539"/>
        <end position="551"/>
    </location>
</feature>
<reference evidence="3 4" key="1">
    <citation type="submission" date="2015-01" db="EMBL/GenBank/DDBJ databases">
        <title>The Genome Sequence of Ochroconis gallopava CBS43764.</title>
        <authorList>
            <consortium name="The Broad Institute Genomics Platform"/>
            <person name="Cuomo C."/>
            <person name="de Hoog S."/>
            <person name="Gorbushina A."/>
            <person name="Stielow B."/>
            <person name="Teixiera M."/>
            <person name="Abouelleil A."/>
            <person name="Chapman S.B."/>
            <person name="Priest M."/>
            <person name="Young S.K."/>
            <person name="Wortman J."/>
            <person name="Nusbaum C."/>
            <person name="Birren B."/>
        </authorList>
    </citation>
    <scope>NUCLEOTIDE SEQUENCE [LARGE SCALE GENOMIC DNA]</scope>
    <source>
        <strain evidence="3 4">CBS 43764</strain>
    </source>
</reference>
<dbReference type="PANTHER" id="PTHR24148">
    <property type="entry name" value="ANKYRIN REPEAT DOMAIN-CONTAINING PROTEIN 39 HOMOLOG-RELATED"/>
    <property type="match status" value="1"/>
</dbReference>
<dbReference type="AlphaFoldDB" id="A0A0D1ZZF8"/>
<dbReference type="InterPro" id="IPR052895">
    <property type="entry name" value="HetReg/Transcr_Mod"/>
</dbReference>
<dbReference type="EMBL" id="KN847570">
    <property type="protein sequence ID" value="KIV99822.1"/>
    <property type="molecule type" value="Genomic_DNA"/>
</dbReference>
<dbReference type="Proteomes" id="UP000053259">
    <property type="component" value="Unassembled WGS sequence"/>
</dbReference>
<evidence type="ECO:0000259" key="2">
    <source>
        <dbReference type="Pfam" id="PF06985"/>
    </source>
</evidence>
<protein>
    <recommendedName>
        <fullName evidence="2">Heterokaryon incompatibility domain-containing protein</fullName>
    </recommendedName>
</protein>
<dbReference type="InterPro" id="IPR010730">
    <property type="entry name" value="HET"/>
</dbReference>
<evidence type="ECO:0000313" key="4">
    <source>
        <dbReference type="Proteomes" id="UP000053259"/>
    </source>
</evidence>
<evidence type="ECO:0000256" key="1">
    <source>
        <dbReference type="SAM" id="MobiDB-lite"/>
    </source>
</evidence>
<dbReference type="OrthoDB" id="3553147at2759"/>
<dbReference type="Pfam" id="PF06985">
    <property type="entry name" value="HET"/>
    <property type="match status" value="1"/>
</dbReference>
<keyword evidence="4" id="KW-1185">Reference proteome</keyword>
<feature type="domain" description="Heterokaryon incompatibility" evidence="2">
    <location>
        <begin position="57"/>
        <end position="203"/>
    </location>
</feature>
<feature type="region of interest" description="Disordered" evidence="1">
    <location>
        <begin position="539"/>
        <end position="566"/>
    </location>
</feature>
<name>A0A0D1ZZF8_9PEZI</name>
<dbReference type="VEuPathDB" id="FungiDB:PV09_08493"/>